<evidence type="ECO:0000256" key="4">
    <source>
        <dbReference type="ARBA" id="ARBA00023136"/>
    </source>
</evidence>
<accession>X1B860</accession>
<comment type="subcellular location">
    <subcellularLocation>
        <location evidence="1">Endomembrane system</location>
        <topology evidence="1">Multi-pass membrane protein</topology>
    </subcellularLocation>
</comment>
<feature type="transmembrane region" description="Helical" evidence="5">
    <location>
        <begin position="136"/>
        <end position="162"/>
    </location>
</feature>
<feature type="transmembrane region" description="Helical" evidence="5">
    <location>
        <begin position="50"/>
        <end position="68"/>
    </location>
</feature>
<keyword evidence="2 5" id="KW-0812">Transmembrane</keyword>
<feature type="transmembrane region" description="Helical" evidence="5">
    <location>
        <begin position="6"/>
        <end position="29"/>
    </location>
</feature>
<dbReference type="Pfam" id="PF04191">
    <property type="entry name" value="PEMT"/>
    <property type="match status" value="1"/>
</dbReference>
<sequence>EMIEPLFIKIFLITVLILFLIGVIVPVVAVKRKGMNPHGTHEGGTLLTRLTSVSIMIWLIYIILYIIFDDYIRNLWSFALLSFDIYIIIGIIVIIISFIIESLGIKALGLNFRIEFPLEETELITSGIYRFMRHPIVFGIFLLFIGNFLIIPNLFTLIISIFNIITFNSKVRDEEKFLSTRFGDIYEDYKLKVGRYLPFKIEKRFKQFEWLVNEFGTLAVNFRYDPIIFYKSMDSDKVKHNLQQFDYIIENIASFGIKEMIFSFANIYPKVKKRMLARGNIPL</sequence>
<gene>
    <name evidence="6" type="ORF">S01H4_44403</name>
</gene>
<evidence type="ECO:0000256" key="3">
    <source>
        <dbReference type="ARBA" id="ARBA00022989"/>
    </source>
</evidence>
<evidence type="ECO:0000256" key="1">
    <source>
        <dbReference type="ARBA" id="ARBA00004127"/>
    </source>
</evidence>
<dbReference type="GO" id="GO:0012505">
    <property type="term" value="C:endomembrane system"/>
    <property type="evidence" value="ECO:0007669"/>
    <property type="project" value="UniProtKB-SubCell"/>
</dbReference>
<comment type="caution">
    <text evidence="6">The sequence shown here is derived from an EMBL/GenBank/DDBJ whole genome shotgun (WGS) entry which is preliminary data.</text>
</comment>
<dbReference type="Pfam" id="PF08902">
    <property type="entry name" value="DUF1848"/>
    <property type="match status" value="1"/>
</dbReference>
<evidence type="ECO:0000256" key="2">
    <source>
        <dbReference type="ARBA" id="ARBA00022692"/>
    </source>
</evidence>
<dbReference type="AlphaFoldDB" id="X1B860"/>
<feature type="non-terminal residue" evidence="6">
    <location>
        <position position="1"/>
    </location>
</feature>
<feature type="transmembrane region" description="Helical" evidence="5">
    <location>
        <begin position="74"/>
        <end position="100"/>
    </location>
</feature>
<dbReference type="Gene3D" id="1.20.120.1630">
    <property type="match status" value="1"/>
</dbReference>
<dbReference type="InterPro" id="IPR007318">
    <property type="entry name" value="Phopholipid_MeTrfase"/>
</dbReference>
<evidence type="ECO:0008006" key="7">
    <source>
        <dbReference type="Google" id="ProtNLM"/>
    </source>
</evidence>
<evidence type="ECO:0000313" key="6">
    <source>
        <dbReference type="EMBL" id="GAG91305.1"/>
    </source>
</evidence>
<keyword evidence="3 5" id="KW-1133">Transmembrane helix</keyword>
<dbReference type="InterPro" id="IPR014998">
    <property type="entry name" value="DUF1848"/>
</dbReference>
<feature type="non-terminal residue" evidence="6">
    <location>
        <position position="283"/>
    </location>
</feature>
<dbReference type="EMBL" id="BART01024618">
    <property type="protein sequence ID" value="GAG91305.1"/>
    <property type="molecule type" value="Genomic_DNA"/>
</dbReference>
<reference evidence="6" key="1">
    <citation type="journal article" date="2014" name="Front. Microbiol.">
        <title>High frequency of phylogenetically diverse reductive dehalogenase-homologous genes in deep subseafloor sedimentary metagenomes.</title>
        <authorList>
            <person name="Kawai M."/>
            <person name="Futagami T."/>
            <person name="Toyoda A."/>
            <person name="Takaki Y."/>
            <person name="Nishi S."/>
            <person name="Hori S."/>
            <person name="Arai W."/>
            <person name="Tsubouchi T."/>
            <person name="Morono Y."/>
            <person name="Uchiyama I."/>
            <person name="Ito T."/>
            <person name="Fujiyama A."/>
            <person name="Inagaki F."/>
            <person name="Takami H."/>
        </authorList>
    </citation>
    <scope>NUCLEOTIDE SEQUENCE</scope>
    <source>
        <strain evidence="6">Expedition CK06-06</strain>
    </source>
</reference>
<organism evidence="6">
    <name type="scientific">marine sediment metagenome</name>
    <dbReference type="NCBI Taxonomy" id="412755"/>
    <lineage>
        <taxon>unclassified sequences</taxon>
        <taxon>metagenomes</taxon>
        <taxon>ecological metagenomes</taxon>
    </lineage>
</organism>
<dbReference type="PANTHER" id="PTHR12714:SF9">
    <property type="entry name" value="PROTEIN-S-ISOPRENYLCYSTEINE O-METHYLTRANSFERASE"/>
    <property type="match status" value="1"/>
</dbReference>
<protein>
    <recommendedName>
        <fullName evidence="7">NnrU domain-containing protein</fullName>
    </recommendedName>
</protein>
<proteinExistence type="predicted"/>
<dbReference type="GO" id="GO:0016740">
    <property type="term" value="F:transferase activity"/>
    <property type="evidence" value="ECO:0007669"/>
    <property type="project" value="UniProtKB-ARBA"/>
</dbReference>
<evidence type="ECO:0000256" key="5">
    <source>
        <dbReference type="SAM" id="Phobius"/>
    </source>
</evidence>
<keyword evidence="4 5" id="KW-0472">Membrane</keyword>
<dbReference type="PANTHER" id="PTHR12714">
    <property type="entry name" value="PROTEIN-S ISOPRENYLCYSTEINE O-METHYLTRANSFERASE"/>
    <property type="match status" value="1"/>
</dbReference>
<name>X1B860_9ZZZZ</name>